<reference evidence="10" key="1">
    <citation type="journal article" date="2019" name="Environ. Microbiol.">
        <title>Fungal ecological strategies reflected in gene transcription - a case study of two litter decomposers.</title>
        <authorList>
            <person name="Barbi F."/>
            <person name="Kohler A."/>
            <person name="Barry K."/>
            <person name="Baskaran P."/>
            <person name="Daum C."/>
            <person name="Fauchery L."/>
            <person name="Ihrmark K."/>
            <person name="Kuo A."/>
            <person name="LaButti K."/>
            <person name="Lipzen A."/>
            <person name="Morin E."/>
            <person name="Grigoriev I.V."/>
            <person name="Henrissat B."/>
            <person name="Lindahl B."/>
            <person name="Martin F."/>
        </authorList>
    </citation>
    <scope>NUCLEOTIDE SEQUENCE</scope>
    <source>
        <strain evidence="10">JB14</strain>
    </source>
</reference>
<feature type="region of interest" description="Disordered" evidence="7">
    <location>
        <begin position="67"/>
        <end position="281"/>
    </location>
</feature>
<dbReference type="Proteomes" id="UP000799118">
    <property type="component" value="Unassembled WGS sequence"/>
</dbReference>
<feature type="region of interest" description="Disordered" evidence="7">
    <location>
        <begin position="795"/>
        <end position="817"/>
    </location>
</feature>
<dbReference type="GO" id="GO:0005637">
    <property type="term" value="C:nuclear inner membrane"/>
    <property type="evidence" value="ECO:0007669"/>
    <property type="project" value="UniProtKB-SubCell"/>
</dbReference>
<feature type="compositionally biased region" description="Pro residues" evidence="7">
    <location>
        <begin position="239"/>
        <end position="251"/>
    </location>
</feature>
<evidence type="ECO:0000259" key="8">
    <source>
        <dbReference type="Pfam" id="PF09402"/>
    </source>
</evidence>
<dbReference type="InterPro" id="IPR041885">
    <property type="entry name" value="MAN1_winged_helix_dom"/>
</dbReference>
<comment type="subcellular location">
    <subcellularLocation>
        <location evidence="1">Nucleus inner membrane</location>
    </subcellularLocation>
</comment>
<dbReference type="EMBL" id="ML769797">
    <property type="protein sequence ID" value="KAE9387485.1"/>
    <property type="molecule type" value="Genomic_DNA"/>
</dbReference>
<protein>
    <submittedName>
        <fullName evidence="10">Uncharacterized protein</fullName>
    </submittedName>
</protein>
<evidence type="ECO:0000313" key="10">
    <source>
        <dbReference type="EMBL" id="KAE9387485.1"/>
    </source>
</evidence>
<keyword evidence="11" id="KW-1185">Reference proteome</keyword>
<organism evidence="10 11">
    <name type="scientific">Gymnopus androsaceus JB14</name>
    <dbReference type="NCBI Taxonomy" id="1447944"/>
    <lineage>
        <taxon>Eukaryota</taxon>
        <taxon>Fungi</taxon>
        <taxon>Dikarya</taxon>
        <taxon>Basidiomycota</taxon>
        <taxon>Agaricomycotina</taxon>
        <taxon>Agaricomycetes</taxon>
        <taxon>Agaricomycetidae</taxon>
        <taxon>Agaricales</taxon>
        <taxon>Marasmiineae</taxon>
        <taxon>Omphalotaceae</taxon>
        <taxon>Gymnopus</taxon>
    </lineage>
</organism>
<sequence>MSSRLTAAQIIAQGDYLEPDFEPTTLTISQLLGVLGYHNIVYPTPYTKLKLAQVFNEEVKRRAAKFKKERLKKENSIASDDGIKDGVTGQYISKPSGIRRSSRRLSHAPPEPDEDESPPRPDPPKRRRSSAQPALGGPSRRAPPPAQPAVLEESEPEEQEPVRKVGRTKKSLATAGAQSRRVSHGEDSGWEDNNIFQSGAESSSPLRPSPVRSKGRRSSVAPRKSRKSMSAPPNVSPSSSPPKPPFVPTFSPPQSKFEPEIPEFENTSFGSPPPRTSGAWNFVSTVYSPPSRSSKYEDIEVPLRDEDEVGPSHSSPVDAEPVLEFDEAIDELSGDAPVDVEPEEQSDDDIRNAMIQQHIADGGMISKLPRDSLLLDEAKPMSLLTRLLLLMLLGVSSYFTYEYKTESASIGYCDAGSDTNRVLENLRSTQALIAECNEQNRTTLYDPAQVPDSPFCPPESLSVHPDSCTPCPEHGICFGHSVTCEKPYILKSPFLLSFLPPSQDPSNTTLTTSLPPSDMAWKAISELFDGLPFLGSVAFPPTCAEDPKRREHIGAVGTAIDALLAQHRGALLCNAEADKLIKDADGGEARRWGMPVNKLKETMRQGTKSHTLPMNFDDLFNEAVQQLVQWGGILLSEDSKGERYLAHKDPKLSLTCKLTVKSRDTWREWRMTVAAVSLVASFIYASSTRRTKKKLELKRTARLVQIALDALQHQEVAHYTDPVSTPQPFISSIQLRDLVLQEENSVSARQKIWEKVEKIVEGNANVRANMEEVYGGDELRVWRWVGSTGGSIDGGRSFAKQIEDGDEDDVAEDVEVE</sequence>
<dbReference type="GO" id="GO:0034399">
    <property type="term" value="C:nuclear periphery"/>
    <property type="evidence" value="ECO:0007669"/>
    <property type="project" value="TreeGrafter"/>
</dbReference>
<dbReference type="OrthoDB" id="5376590at2759"/>
<feature type="domain" description="Man1/Src1-like C-terminal" evidence="8">
    <location>
        <begin position="392"/>
        <end position="787"/>
    </location>
</feature>
<dbReference type="InterPro" id="IPR018996">
    <property type="entry name" value="Man1/Src1-like_C"/>
</dbReference>
<proteinExistence type="predicted"/>
<feature type="compositionally biased region" description="Low complexity" evidence="7">
    <location>
        <begin position="202"/>
        <end position="212"/>
    </location>
</feature>
<accession>A0A6A4GQE9</accession>
<dbReference type="Pfam" id="PF12949">
    <property type="entry name" value="HeH"/>
    <property type="match status" value="1"/>
</dbReference>
<feature type="compositionally biased region" description="Acidic residues" evidence="7">
    <location>
        <begin position="804"/>
        <end position="817"/>
    </location>
</feature>
<feature type="compositionally biased region" description="Low complexity" evidence="7">
    <location>
        <begin position="228"/>
        <end position="238"/>
    </location>
</feature>
<evidence type="ECO:0000256" key="4">
    <source>
        <dbReference type="ARBA" id="ARBA00022989"/>
    </source>
</evidence>
<dbReference type="GO" id="GO:0005783">
    <property type="term" value="C:endoplasmic reticulum"/>
    <property type="evidence" value="ECO:0007669"/>
    <property type="project" value="TreeGrafter"/>
</dbReference>
<evidence type="ECO:0000256" key="3">
    <source>
        <dbReference type="ARBA" id="ARBA00022692"/>
    </source>
</evidence>
<evidence type="ECO:0000313" key="11">
    <source>
        <dbReference type="Proteomes" id="UP000799118"/>
    </source>
</evidence>
<keyword evidence="3" id="KW-0812">Transmembrane</keyword>
<evidence type="ECO:0000256" key="2">
    <source>
        <dbReference type="ARBA" id="ARBA00022553"/>
    </source>
</evidence>
<evidence type="ECO:0000256" key="6">
    <source>
        <dbReference type="ARBA" id="ARBA00023242"/>
    </source>
</evidence>
<dbReference type="GO" id="GO:0003682">
    <property type="term" value="F:chromatin binding"/>
    <property type="evidence" value="ECO:0007669"/>
    <property type="project" value="InterPro"/>
</dbReference>
<evidence type="ECO:0000256" key="7">
    <source>
        <dbReference type="SAM" id="MobiDB-lite"/>
    </source>
</evidence>
<dbReference type="Pfam" id="PF09402">
    <property type="entry name" value="MSC"/>
    <property type="match status" value="1"/>
</dbReference>
<dbReference type="PANTHER" id="PTHR47808">
    <property type="entry name" value="INNER NUCLEAR MEMBRANE PROTEIN HEH2-RELATED"/>
    <property type="match status" value="1"/>
</dbReference>
<dbReference type="InterPro" id="IPR025856">
    <property type="entry name" value="HeH/LEM_domain"/>
</dbReference>
<evidence type="ECO:0000259" key="9">
    <source>
        <dbReference type="Pfam" id="PF12949"/>
    </source>
</evidence>
<evidence type="ECO:0000256" key="1">
    <source>
        <dbReference type="ARBA" id="ARBA00004540"/>
    </source>
</evidence>
<feature type="domain" description="HeH/LEM" evidence="9">
    <location>
        <begin position="23"/>
        <end position="57"/>
    </location>
</feature>
<evidence type="ECO:0000256" key="5">
    <source>
        <dbReference type="ARBA" id="ARBA00023136"/>
    </source>
</evidence>
<keyword evidence="5" id="KW-0472">Membrane</keyword>
<dbReference type="Gene3D" id="1.10.10.1180">
    <property type="entry name" value="MAN1, winged-helix domain"/>
    <property type="match status" value="1"/>
</dbReference>
<gene>
    <name evidence="10" type="ORF">BT96DRAFT_891067</name>
</gene>
<dbReference type="GO" id="GO:0071763">
    <property type="term" value="P:nuclear membrane organization"/>
    <property type="evidence" value="ECO:0007669"/>
    <property type="project" value="TreeGrafter"/>
</dbReference>
<keyword evidence="4" id="KW-1133">Transmembrane helix</keyword>
<dbReference type="AlphaFoldDB" id="A0A6A4GQE9"/>
<dbReference type="PANTHER" id="PTHR47808:SF2">
    <property type="entry name" value="LEM DOMAIN-CONTAINING PROTEIN 2"/>
    <property type="match status" value="1"/>
</dbReference>
<keyword evidence="2" id="KW-0597">Phosphoprotein</keyword>
<keyword evidence="6" id="KW-0539">Nucleus</keyword>
<name>A0A6A4GQE9_9AGAR</name>
<dbReference type="InterPro" id="IPR044780">
    <property type="entry name" value="Heh2/Src1"/>
</dbReference>
<feature type="compositionally biased region" description="Basic residues" evidence="7">
    <location>
        <begin position="213"/>
        <end position="227"/>
    </location>
</feature>